<comment type="caution">
    <text evidence="2">The sequence shown here is derived from an EMBL/GenBank/DDBJ whole genome shotgun (WGS) entry which is preliminary data.</text>
</comment>
<dbReference type="InterPro" id="IPR002213">
    <property type="entry name" value="UDP_glucos_trans"/>
</dbReference>
<dbReference type="CDD" id="cd03784">
    <property type="entry name" value="GT1_Gtf-like"/>
    <property type="match status" value="1"/>
</dbReference>
<keyword evidence="3" id="KW-1185">Reference proteome</keyword>
<dbReference type="InterPro" id="IPR010610">
    <property type="entry name" value="EryCIII-like_C"/>
</dbReference>
<dbReference type="RefSeq" id="WP_042220986.1">
    <property type="nucleotide sequence ID" value="NZ_BAAABQ010000010.1"/>
</dbReference>
<dbReference type="EMBL" id="JACJID010000002">
    <property type="protein sequence ID" value="MBA8924856.1"/>
    <property type="molecule type" value="Genomic_DNA"/>
</dbReference>
<protein>
    <submittedName>
        <fullName evidence="2">UDP:flavonoid glycosyltransferase YjiC (YdhE family)</fullName>
    </submittedName>
</protein>
<dbReference type="SUPFAM" id="SSF53756">
    <property type="entry name" value="UDP-Glycosyltransferase/glycogen phosphorylase"/>
    <property type="match status" value="1"/>
</dbReference>
<sequence>MTRFLFVVPPFTGHVNPAKGLAAELVRRGHEVAWVGPEGAPELAPRPPELRAFAAMKYLWEEVLVPLAEAMVPAVEKALAQFCPDVLVVDQQAFAGALVAERAGLPWATLATTSAEFTDPLAALPNVAQWLSDLFSLLRKQFGDPSAVHDLRFSPRLVIGCTTEELAGPARGPVCFVGPIERPSEEDFPLAAGPPLVFVSLGTANVDVGARFLGECVAALGDRSWLRALVLDPGGVLGPAPANVTVLPRAPQLAVLDHASLVLCHAGHNTVCEALSRGVPLVVAPIRDDQPIVADQVVSAGAGLRLRFTRAGASHIGLAVDTVLGEPSYAEAAQRVAASFRAGGGARTAADRLERL</sequence>
<evidence type="ECO:0000313" key="2">
    <source>
        <dbReference type="EMBL" id="MBA8924856.1"/>
    </source>
</evidence>
<dbReference type="Pfam" id="PF06722">
    <property type="entry name" value="EryCIII-like_C"/>
    <property type="match status" value="1"/>
</dbReference>
<evidence type="ECO:0000259" key="1">
    <source>
        <dbReference type="Pfam" id="PF06722"/>
    </source>
</evidence>
<reference evidence="2 3" key="1">
    <citation type="submission" date="2020-08" db="EMBL/GenBank/DDBJ databases">
        <title>Genomic Encyclopedia of Archaeal and Bacterial Type Strains, Phase II (KMG-II): from individual species to whole genera.</title>
        <authorList>
            <person name="Goeker M."/>
        </authorList>
    </citation>
    <scope>NUCLEOTIDE SEQUENCE [LARGE SCALE GENOMIC DNA]</scope>
    <source>
        <strain evidence="2 3">DSM 43850</strain>
    </source>
</reference>
<name>A0ABR6BDC1_9PSEU</name>
<gene>
    <name evidence="2" type="ORF">BC739_002055</name>
</gene>
<dbReference type="Proteomes" id="UP000517916">
    <property type="component" value="Unassembled WGS sequence"/>
</dbReference>
<evidence type="ECO:0000313" key="3">
    <source>
        <dbReference type="Proteomes" id="UP000517916"/>
    </source>
</evidence>
<feature type="domain" description="Erythromycin biosynthesis protein CIII-like C-terminal" evidence="1">
    <location>
        <begin position="238"/>
        <end position="342"/>
    </location>
</feature>
<accession>A0ABR6BDC1</accession>
<organism evidence="2 3">
    <name type="scientific">Kutzneria viridogrisea</name>
    <dbReference type="NCBI Taxonomy" id="47990"/>
    <lineage>
        <taxon>Bacteria</taxon>
        <taxon>Bacillati</taxon>
        <taxon>Actinomycetota</taxon>
        <taxon>Actinomycetes</taxon>
        <taxon>Pseudonocardiales</taxon>
        <taxon>Pseudonocardiaceae</taxon>
        <taxon>Kutzneria</taxon>
    </lineage>
</organism>
<dbReference type="PANTHER" id="PTHR21015">
    <property type="entry name" value="UDP-N-ACETYLGLUCOSAMINE--N-ACETYLMURAMYL-(PENTAPEPTIDE) PYROPHOSPHORYL-UNDECAPRENOL N-ACETYLGLUCOSAMINE TRANSFERASE 1"/>
    <property type="match status" value="1"/>
</dbReference>
<dbReference type="Gene3D" id="3.40.50.2000">
    <property type="entry name" value="Glycogen Phosphorylase B"/>
    <property type="match status" value="2"/>
</dbReference>
<dbReference type="PANTHER" id="PTHR21015:SF22">
    <property type="entry name" value="GLYCOSYLTRANSFERASE"/>
    <property type="match status" value="1"/>
</dbReference>
<proteinExistence type="predicted"/>